<evidence type="ECO:0000313" key="2">
    <source>
        <dbReference type="Proteomes" id="UP001232973"/>
    </source>
</evidence>
<dbReference type="Proteomes" id="UP001232973">
    <property type="component" value="Unassembled WGS sequence"/>
</dbReference>
<proteinExistence type="predicted"/>
<accession>A0ABT9XDJ1</accession>
<name>A0ABT9XDJ1_9BACL</name>
<keyword evidence="2" id="KW-1185">Reference proteome</keyword>
<comment type="caution">
    <text evidence="1">The sequence shown here is derived from an EMBL/GenBank/DDBJ whole genome shotgun (WGS) entry which is preliminary data.</text>
</comment>
<evidence type="ECO:0000313" key="1">
    <source>
        <dbReference type="EMBL" id="MDQ0188252.1"/>
    </source>
</evidence>
<organism evidence="1 2">
    <name type="scientific">Alicyclobacillus cycloheptanicus</name>
    <dbReference type="NCBI Taxonomy" id="1457"/>
    <lineage>
        <taxon>Bacteria</taxon>
        <taxon>Bacillati</taxon>
        <taxon>Bacillota</taxon>
        <taxon>Bacilli</taxon>
        <taxon>Bacillales</taxon>
        <taxon>Alicyclobacillaceae</taxon>
        <taxon>Alicyclobacillus</taxon>
    </lineage>
</organism>
<dbReference type="EMBL" id="JAUSTP010000001">
    <property type="protein sequence ID" value="MDQ0188252.1"/>
    <property type="molecule type" value="Genomic_DNA"/>
</dbReference>
<sequence length="33" mass="3679">MKHCAPMTKNTRMIFGMIKVKEPPFGGPSNNTD</sequence>
<gene>
    <name evidence="1" type="ORF">J2S03_000056</name>
</gene>
<reference evidence="1 2" key="1">
    <citation type="submission" date="2023-07" db="EMBL/GenBank/DDBJ databases">
        <title>Genomic Encyclopedia of Type Strains, Phase IV (KMG-IV): sequencing the most valuable type-strain genomes for metagenomic binning, comparative biology and taxonomic classification.</title>
        <authorList>
            <person name="Goeker M."/>
        </authorList>
    </citation>
    <scope>NUCLEOTIDE SEQUENCE [LARGE SCALE GENOMIC DNA]</scope>
    <source>
        <strain evidence="1 2">DSM 4006</strain>
    </source>
</reference>
<protein>
    <submittedName>
        <fullName evidence="1">Uncharacterized protein</fullName>
    </submittedName>
</protein>